<proteinExistence type="predicted"/>
<evidence type="ECO:0000256" key="4">
    <source>
        <dbReference type="SAM" id="SignalP"/>
    </source>
</evidence>
<dbReference type="Pfam" id="PF00930">
    <property type="entry name" value="DPPIV_N"/>
    <property type="match status" value="1"/>
</dbReference>
<dbReference type="SUPFAM" id="SSF53474">
    <property type="entry name" value="alpha/beta-Hydrolases"/>
    <property type="match status" value="1"/>
</dbReference>
<dbReference type="Gene3D" id="2.140.10.30">
    <property type="entry name" value="Dipeptidylpeptidase IV, N-terminal domain"/>
    <property type="match status" value="1"/>
</dbReference>
<feature type="domain" description="Peptidase S9 prolyl oligopeptidase catalytic" evidence="5">
    <location>
        <begin position="532"/>
        <end position="726"/>
    </location>
</feature>
<name>A0A7H0VC28_9FLAO</name>
<accession>A0A7H0VC28</accession>
<dbReference type="Gene3D" id="3.40.50.1820">
    <property type="entry name" value="alpha/beta hydrolase"/>
    <property type="match status" value="1"/>
</dbReference>
<dbReference type="PANTHER" id="PTHR11731">
    <property type="entry name" value="PROTEASE FAMILY S9B,C DIPEPTIDYL-PEPTIDASE IV-RELATED"/>
    <property type="match status" value="1"/>
</dbReference>
<dbReference type="Proteomes" id="UP000516305">
    <property type="component" value="Chromosome"/>
</dbReference>
<dbReference type="RefSeq" id="WP_210757805.1">
    <property type="nucleotide sequence ID" value="NZ_CP060139.1"/>
</dbReference>
<gene>
    <name evidence="7" type="ORF">H4K34_12940</name>
</gene>
<keyword evidence="4" id="KW-0732">Signal</keyword>
<keyword evidence="1" id="KW-0645">Protease</keyword>
<feature type="domain" description="Dipeptidylpeptidase IV N-terminal" evidence="6">
    <location>
        <begin position="101"/>
        <end position="441"/>
    </location>
</feature>
<dbReference type="InterPro" id="IPR001375">
    <property type="entry name" value="Peptidase_S9_cat"/>
</dbReference>
<dbReference type="GO" id="GO:0004252">
    <property type="term" value="F:serine-type endopeptidase activity"/>
    <property type="evidence" value="ECO:0007669"/>
    <property type="project" value="InterPro"/>
</dbReference>
<dbReference type="InterPro" id="IPR050278">
    <property type="entry name" value="Serine_Prot_S9B/DPPIV"/>
</dbReference>
<evidence type="ECO:0000256" key="3">
    <source>
        <dbReference type="ARBA" id="ARBA00023180"/>
    </source>
</evidence>
<keyword evidence="8" id="KW-1185">Reference proteome</keyword>
<evidence type="ECO:0000256" key="1">
    <source>
        <dbReference type="ARBA" id="ARBA00022670"/>
    </source>
</evidence>
<feature type="chain" id="PRO_5028978035" evidence="4">
    <location>
        <begin position="22"/>
        <end position="726"/>
    </location>
</feature>
<dbReference type="EMBL" id="CP060139">
    <property type="protein sequence ID" value="QNR23276.1"/>
    <property type="molecule type" value="Genomic_DNA"/>
</dbReference>
<dbReference type="Pfam" id="PF00326">
    <property type="entry name" value="Peptidase_S9"/>
    <property type="match status" value="1"/>
</dbReference>
<protein>
    <submittedName>
        <fullName evidence="7">S9 family peptidase</fullName>
    </submittedName>
</protein>
<evidence type="ECO:0000259" key="5">
    <source>
        <dbReference type="Pfam" id="PF00326"/>
    </source>
</evidence>
<dbReference type="InterPro" id="IPR029058">
    <property type="entry name" value="AB_hydrolase_fold"/>
</dbReference>
<dbReference type="InterPro" id="IPR002471">
    <property type="entry name" value="Pept_S9_AS"/>
</dbReference>
<reference evidence="7 8" key="1">
    <citation type="submission" date="2020-08" db="EMBL/GenBank/DDBJ databases">
        <title>Croceimicrobium hydrocarbonivorans gen. nov., sp. nov., a novel marine bacterium isolated from a bacterial consortium that degrades polyethylene terephthalate.</title>
        <authorList>
            <person name="Liu R."/>
        </authorList>
    </citation>
    <scope>NUCLEOTIDE SEQUENCE [LARGE SCALE GENOMIC DNA]</scope>
    <source>
        <strain evidence="7 8">A20-9</strain>
    </source>
</reference>
<feature type="signal peptide" evidence="4">
    <location>
        <begin position="1"/>
        <end position="21"/>
    </location>
</feature>
<evidence type="ECO:0000313" key="7">
    <source>
        <dbReference type="EMBL" id="QNR23276.1"/>
    </source>
</evidence>
<evidence type="ECO:0000313" key="8">
    <source>
        <dbReference type="Proteomes" id="UP000516305"/>
    </source>
</evidence>
<dbReference type="AlphaFoldDB" id="A0A7H0VC28"/>
<keyword evidence="3" id="KW-0325">Glycoprotein</keyword>
<dbReference type="PROSITE" id="PS00708">
    <property type="entry name" value="PRO_ENDOPEP_SER"/>
    <property type="match status" value="1"/>
</dbReference>
<keyword evidence="2" id="KW-0378">Hydrolase</keyword>
<dbReference type="SUPFAM" id="SSF82171">
    <property type="entry name" value="DPP6 N-terminal domain-like"/>
    <property type="match status" value="1"/>
</dbReference>
<dbReference type="FunFam" id="3.40.50.1820:FF:000003">
    <property type="entry name" value="Dipeptidyl peptidase 4"/>
    <property type="match status" value="1"/>
</dbReference>
<dbReference type="GO" id="GO:0006508">
    <property type="term" value="P:proteolysis"/>
    <property type="evidence" value="ECO:0007669"/>
    <property type="project" value="UniProtKB-KW"/>
</dbReference>
<dbReference type="PANTHER" id="PTHR11731:SF193">
    <property type="entry name" value="DIPEPTIDYL PEPTIDASE 9"/>
    <property type="match status" value="1"/>
</dbReference>
<sequence length="726" mass="83255">MFYRNLVIVFVILIAPGSLLAQNRDVTVQDVWRGTFYARSTSGLRSMNDGLHFTVLNGADGSIDKYSYESGEKVATLLSSKEIEKKTGQSIQFDSYQFNATEDKVLLGTESESIYRHSSKSYYFIYDLKQGSLSKVDAEGKQQLADLSPTENKVAYVYQNKMHVQDLDGESESISFGEGKENALIAGAVDWVYEEEFSFHKGFHWSPDGQYIAYYQFDESEVPTFSMDVYGQALYPSQDVFKYPKAGEVNSKVSIHIYDLKSQKDHKVELPMAVEYYPRIKWTSEADELVITTLNRHQDHLILWEVEVEKKGLEVEKLYEEKAPAYLEIHDNLRFLDDNSFIWTSEKDGYNHIYHYGEDGKLIRQITKGEWEVTEFYGYESGSGYLYYQSAEESPIRRSVFRVKLDGTGKEKLSTKKGWNDATFSSGFQFYINRYSSASTPTLETLHRSNGKEVRVINDNEGTQKRMEMFRLSPKEFIQIPNEEGTQLNAWMIKPQDFDASKSYPVLMFVYGGPGSQTVEDSYDAFNGFWYQALAAKGYIVVSVDNRGTGARGRDFRTQTYQQLGKLETEDQIAAAKWLAKQKYVDGERIGIWGWSYGGYMSSLGITKGADVFKMAIAVAPVTNWRFYDNIYTERYMRTPQENPDGYDDNSPINHVDKLEGAYFLVHGSADDNVHVQNTMRMISALVKADKQFDLFIYPDKNHGIYGGNTRNHLYTKMTEFIEENL</sequence>
<dbReference type="KEGG" id="chyd:H4K34_12940"/>
<dbReference type="InterPro" id="IPR002469">
    <property type="entry name" value="Peptidase_S9B_N"/>
</dbReference>
<organism evidence="7 8">
    <name type="scientific">Croceimicrobium hydrocarbonivorans</name>
    <dbReference type="NCBI Taxonomy" id="2761580"/>
    <lineage>
        <taxon>Bacteria</taxon>
        <taxon>Pseudomonadati</taxon>
        <taxon>Bacteroidota</taxon>
        <taxon>Flavobacteriia</taxon>
        <taxon>Flavobacteriales</taxon>
        <taxon>Owenweeksiaceae</taxon>
        <taxon>Croceimicrobium</taxon>
    </lineage>
</organism>
<evidence type="ECO:0000256" key="2">
    <source>
        <dbReference type="ARBA" id="ARBA00022801"/>
    </source>
</evidence>
<evidence type="ECO:0000259" key="6">
    <source>
        <dbReference type="Pfam" id="PF00930"/>
    </source>
</evidence>
<dbReference type="GO" id="GO:0008239">
    <property type="term" value="F:dipeptidyl-peptidase activity"/>
    <property type="evidence" value="ECO:0007669"/>
    <property type="project" value="TreeGrafter"/>
</dbReference>